<gene>
    <name evidence="2" type="ORF">SAMN04487893_11247</name>
</gene>
<dbReference type="Proteomes" id="UP000243887">
    <property type="component" value="Unassembled WGS sequence"/>
</dbReference>
<dbReference type="EMBL" id="FORU01000012">
    <property type="protein sequence ID" value="SFJ65081.1"/>
    <property type="molecule type" value="Genomic_DNA"/>
</dbReference>
<dbReference type="RefSeq" id="WP_090679926.1">
    <property type="nucleotide sequence ID" value="NZ_FORU01000012.1"/>
</dbReference>
<name>A0A1I3T5H4_9FLAO</name>
<keyword evidence="1" id="KW-0812">Transmembrane</keyword>
<organism evidence="2 3">
    <name type="scientific">Myroides guanonis</name>
    <dbReference type="NCBI Taxonomy" id="1150112"/>
    <lineage>
        <taxon>Bacteria</taxon>
        <taxon>Pseudomonadati</taxon>
        <taxon>Bacteroidota</taxon>
        <taxon>Flavobacteriia</taxon>
        <taxon>Flavobacteriales</taxon>
        <taxon>Flavobacteriaceae</taxon>
        <taxon>Myroides</taxon>
    </lineage>
</organism>
<proteinExistence type="predicted"/>
<protein>
    <recommendedName>
        <fullName evidence="4">Virus attachment protein p12 family protein</fullName>
    </recommendedName>
</protein>
<feature type="transmembrane region" description="Helical" evidence="1">
    <location>
        <begin position="6"/>
        <end position="24"/>
    </location>
</feature>
<dbReference type="STRING" id="1150112.SAMN04487893_11247"/>
<dbReference type="AlphaFoldDB" id="A0A1I3T5H4"/>
<accession>A0A1I3T5H4</accession>
<sequence>MGYQEIIAYALVVVALGFLIKKTIGNKGKSKDKSCGSGGCGCS</sequence>
<evidence type="ECO:0000313" key="3">
    <source>
        <dbReference type="Proteomes" id="UP000243887"/>
    </source>
</evidence>
<keyword evidence="3" id="KW-1185">Reference proteome</keyword>
<evidence type="ECO:0000313" key="2">
    <source>
        <dbReference type="EMBL" id="SFJ65081.1"/>
    </source>
</evidence>
<reference evidence="3" key="1">
    <citation type="submission" date="2016-10" db="EMBL/GenBank/DDBJ databases">
        <authorList>
            <person name="Varghese N."/>
            <person name="Submissions S."/>
        </authorList>
    </citation>
    <scope>NUCLEOTIDE SEQUENCE [LARGE SCALE GENOMIC DNA]</scope>
    <source>
        <strain evidence="3">DSM 26542</strain>
    </source>
</reference>
<keyword evidence="1" id="KW-0472">Membrane</keyword>
<evidence type="ECO:0008006" key="4">
    <source>
        <dbReference type="Google" id="ProtNLM"/>
    </source>
</evidence>
<evidence type="ECO:0000256" key="1">
    <source>
        <dbReference type="SAM" id="Phobius"/>
    </source>
</evidence>
<keyword evidence="1" id="KW-1133">Transmembrane helix</keyword>